<evidence type="ECO:0000256" key="3">
    <source>
        <dbReference type="ARBA" id="ARBA00022525"/>
    </source>
</evidence>
<feature type="domain" description="GW" evidence="12">
    <location>
        <begin position="173"/>
        <end position="251"/>
    </location>
</feature>
<dbReference type="Gene3D" id="2.20.230.10">
    <property type="entry name" value="Resuscitation-promoting factor rpfb"/>
    <property type="match status" value="1"/>
</dbReference>
<dbReference type="PANTHER" id="PTHR33308">
    <property type="entry name" value="PEPTIDOGLYCAN HYDROLASE FLGJ"/>
    <property type="match status" value="1"/>
</dbReference>
<evidence type="ECO:0000256" key="4">
    <source>
        <dbReference type="ARBA" id="ARBA00022529"/>
    </source>
</evidence>
<comment type="similarity">
    <text evidence="2">Belongs to the glycosyl hydrolase 73 family.</text>
</comment>
<dbReference type="PROSITE" id="PS51780">
    <property type="entry name" value="GW"/>
    <property type="match status" value="4"/>
</dbReference>
<keyword evidence="8" id="KW-0961">Cell wall biogenesis/degradation</keyword>
<keyword evidence="6 10" id="KW-0732">Signal</keyword>
<evidence type="ECO:0000256" key="2">
    <source>
        <dbReference type="ARBA" id="ARBA00010266"/>
    </source>
</evidence>
<dbReference type="Gene3D" id="2.30.30.170">
    <property type="match status" value="4"/>
</dbReference>
<name>A0A383TK23_9LACT</name>
<dbReference type="GO" id="GO:0004040">
    <property type="term" value="F:amidase activity"/>
    <property type="evidence" value="ECO:0007669"/>
    <property type="project" value="InterPro"/>
</dbReference>
<proteinExistence type="inferred from homology"/>
<dbReference type="PROSITE" id="PS51109">
    <property type="entry name" value="G5"/>
    <property type="match status" value="1"/>
</dbReference>
<organism evidence="14 15">
    <name type="scientific">Trichococcus shcherbakoviae</name>
    <dbReference type="NCBI Taxonomy" id="2094020"/>
    <lineage>
        <taxon>Bacteria</taxon>
        <taxon>Bacillati</taxon>
        <taxon>Bacillota</taxon>
        <taxon>Bacilli</taxon>
        <taxon>Lactobacillales</taxon>
        <taxon>Carnobacteriaceae</taxon>
        <taxon>Trichococcus</taxon>
    </lineage>
</organism>
<dbReference type="InterPro" id="IPR011098">
    <property type="entry name" value="G5_dom"/>
</dbReference>
<dbReference type="Pfam" id="PF13457">
    <property type="entry name" value="GW"/>
    <property type="match status" value="4"/>
</dbReference>
<evidence type="ECO:0000313" key="15">
    <source>
        <dbReference type="Proteomes" id="UP000262072"/>
    </source>
</evidence>
<dbReference type="Pfam" id="PF07501">
    <property type="entry name" value="G5"/>
    <property type="match status" value="1"/>
</dbReference>
<dbReference type="SUPFAM" id="SSF54106">
    <property type="entry name" value="LysM domain"/>
    <property type="match status" value="1"/>
</dbReference>
<dbReference type="SMART" id="SM00047">
    <property type="entry name" value="LYZ2"/>
    <property type="match status" value="1"/>
</dbReference>
<dbReference type="InterPro" id="IPR036779">
    <property type="entry name" value="LysM_dom_sf"/>
</dbReference>
<dbReference type="GO" id="GO:0071555">
    <property type="term" value="P:cell wall organization"/>
    <property type="evidence" value="ECO:0007669"/>
    <property type="project" value="UniProtKB-KW"/>
</dbReference>
<dbReference type="Gene3D" id="3.10.350.10">
    <property type="entry name" value="LysM domain"/>
    <property type="match status" value="1"/>
</dbReference>
<dbReference type="InterPro" id="IPR018392">
    <property type="entry name" value="LysM"/>
</dbReference>
<feature type="chain" id="PRO_5038601843" description="Peptidoglycan hydrolase" evidence="10">
    <location>
        <begin position="27"/>
        <end position="727"/>
    </location>
</feature>
<evidence type="ECO:0000259" key="12">
    <source>
        <dbReference type="PROSITE" id="PS51780"/>
    </source>
</evidence>
<dbReference type="EMBL" id="UNRR01000042">
    <property type="protein sequence ID" value="SYZ80014.1"/>
    <property type="molecule type" value="Genomic_DNA"/>
</dbReference>
<dbReference type="InterPro" id="IPR038200">
    <property type="entry name" value="GW_dom_sf"/>
</dbReference>
<accession>A0A383TK23</accession>
<feature type="domain" description="GW" evidence="12">
    <location>
        <begin position="256"/>
        <end position="334"/>
    </location>
</feature>
<dbReference type="Proteomes" id="UP000262072">
    <property type="component" value="Unassembled WGS sequence"/>
</dbReference>
<dbReference type="GO" id="GO:0031640">
    <property type="term" value="P:killing of cells of another organism"/>
    <property type="evidence" value="ECO:0007669"/>
    <property type="project" value="UniProtKB-KW"/>
</dbReference>
<evidence type="ECO:0000256" key="5">
    <source>
        <dbReference type="ARBA" id="ARBA00022638"/>
    </source>
</evidence>
<keyword evidence="3" id="KW-0964">Secreted</keyword>
<dbReference type="InterPro" id="IPR002901">
    <property type="entry name" value="MGlyc_endo_b_GlcNAc-like_dom"/>
</dbReference>
<dbReference type="Gene3D" id="4.10.80.30">
    <property type="entry name" value="DNA polymerase, domain 6"/>
    <property type="match status" value="1"/>
</dbReference>
<dbReference type="Pfam" id="PF01832">
    <property type="entry name" value="Glucosaminidase"/>
    <property type="match status" value="1"/>
</dbReference>
<evidence type="ECO:0000256" key="1">
    <source>
        <dbReference type="ARBA" id="ARBA00004613"/>
    </source>
</evidence>
<evidence type="ECO:0000256" key="6">
    <source>
        <dbReference type="ARBA" id="ARBA00022729"/>
    </source>
</evidence>
<evidence type="ECO:0000313" key="14">
    <source>
        <dbReference type="EMBL" id="SYZ80014.1"/>
    </source>
</evidence>
<evidence type="ECO:0000259" key="11">
    <source>
        <dbReference type="PROSITE" id="PS51109"/>
    </source>
</evidence>
<dbReference type="GO" id="GO:0005576">
    <property type="term" value="C:extracellular region"/>
    <property type="evidence" value="ECO:0007669"/>
    <property type="project" value="UniProtKB-SubCell"/>
</dbReference>
<dbReference type="InterPro" id="IPR051056">
    <property type="entry name" value="Glycosyl_Hydrolase_73"/>
</dbReference>
<dbReference type="SMART" id="SM01208">
    <property type="entry name" value="G5"/>
    <property type="match status" value="1"/>
</dbReference>
<dbReference type="PROSITE" id="PS51782">
    <property type="entry name" value="LYSM"/>
    <property type="match status" value="1"/>
</dbReference>
<dbReference type="Pfam" id="PF01476">
    <property type="entry name" value="LysM"/>
    <property type="match status" value="1"/>
</dbReference>
<dbReference type="Gene3D" id="1.10.530.10">
    <property type="match status" value="1"/>
</dbReference>
<evidence type="ECO:0000256" key="8">
    <source>
        <dbReference type="ARBA" id="ARBA00023316"/>
    </source>
</evidence>
<dbReference type="CDD" id="cd00118">
    <property type="entry name" value="LysM"/>
    <property type="match status" value="1"/>
</dbReference>
<dbReference type="AlphaFoldDB" id="A0A383TK23"/>
<feature type="signal peptide" evidence="10">
    <location>
        <begin position="1"/>
        <end position="26"/>
    </location>
</feature>
<keyword evidence="5" id="KW-0081">Bacteriolytic enzyme</keyword>
<dbReference type="SMART" id="SM00257">
    <property type="entry name" value="LysM"/>
    <property type="match status" value="1"/>
</dbReference>
<dbReference type="InterPro" id="IPR025987">
    <property type="entry name" value="GW_dom"/>
</dbReference>
<comment type="subcellular location">
    <subcellularLocation>
        <location evidence="1">Secreted</location>
    </subcellularLocation>
</comment>
<evidence type="ECO:0000256" key="9">
    <source>
        <dbReference type="ARBA" id="ARBA00032108"/>
    </source>
</evidence>
<gene>
    <name evidence="14" type="ORF">TART1_2890</name>
</gene>
<feature type="domain" description="G5" evidence="11">
    <location>
        <begin position="412"/>
        <end position="491"/>
    </location>
</feature>
<feature type="domain" description="GW" evidence="12">
    <location>
        <begin position="339"/>
        <end position="417"/>
    </location>
</feature>
<dbReference type="OrthoDB" id="9763643at2"/>
<evidence type="ECO:0000256" key="7">
    <source>
        <dbReference type="ARBA" id="ARBA00022801"/>
    </source>
</evidence>
<reference evidence="15" key="1">
    <citation type="submission" date="2018-05" db="EMBL/GenBank/DDBJ databases">
        <authorList>
            <person name="Strepis N."/>
        </authorList>
    </citation>
    <scope>NUCLEOTIDE SEQUENCE [LARGE SCALE GENOMIC DNA]</scope>
</reference>
<dbReference type="PANTHER" id="PTHR33308:SF9">
    <property type="entry name" value="PEPTIDOGLYCAN HYDROLASE FLGJ"/>
    <property type="match status" value="1"/>
</dbReference>
<feature type="domain" description="GW" evidence="12">
    <location>
        <begin position="90"/>
        <end position="168"/>
    </location>
</feature>
<dbReference type="RefSeq" id="WP_119094025.1">
    <property type="nucleotide sequence ID" value="NZ_UNRR01000042.1"/>
</dbReference>
<keyword evidence="4" id="KW-0929">Antimicrobial</keyword>
<keyword evidence="7" id="KW-0378">Hydrolase</keyword>
<dbReference type="GO" id="GO:0042742">
    <property type="term" value="P:defense response to bacterium"/>
    <property type="evidence" value="ECO:0007669"/>
    <property type="project" value="UniProtKB-KW"/>
</dbReference>
<protein>
    <recommendedName>
        <fullName evidence="9">Peptidoglycan hydrolase</fullName>
    </recommendedName>
</protein>
<feature type="domain" description="LysM" evidence="13">
    <location>
        <begin position="503"/>
        <end position="547"/>
    </location>
</feature>
<evidence type="ECO:0000259" key="13">
    <source>
        <dbReference type="PROSITE" id="PS51782"/>
    </source>
</evidence>
<evidence type="ECO:0000256" key="10">
    <source>
        <dbReference type="SAM" id="SignalP"/>
    </source>
</evidence>
<dbReference type="SUPFAM" id="SSF82057">
    <property type="entry name" value="Prokaryotic SH3-related domain"/>
    <property type="match status" value="4"/>
</dbReference>
<sequence>MKKVMRKVKCQWITAAVMGATIVALGAVDVPQIAAVEENDPETTVPVEDENFSAISTEPDSVTDSISDAPIETTITATSVVAKSYVQILSTADVFYEAIISRGTDAINTAPWGTEGYETVGHSSAYLNTEVSVSQEQLADNGVLWALISVNGKELGWIAKDALQEQKYAQSVSEKAVDYSATVNRGTDAINTAPWGAKGFRTIGNSSAHLGTEVRVSQEKVMDYGVTWALISVNGQELGWIAKDALKEKAYAQITKETAVSYDAIVNRDSDAINTAPWGTKGYRTTASSADYLGQTIEVTKEQTTDYGVVWALLSVDGQELGWIAKDALREVTYAQIVSETEVAYPALISRGSDAINTAPWGTKGYQTKASSADYLNQTIEVTKEQTTDYGVTWAQISVGGQELGWIAKDALTALERKTETKTAEIGYPTIEKVDATIPAGERWTVQSGSKGYDTVTYEVDYADGIEMGRREVGRTTKAVREEIVKVGTQQVDGSGEPGSATRYHRVANGDTLWGLYYKYGQTLDRLLEWNDIVDPNHLSLGQLISVDGYNRYDAILKEHQIFASEEEFLAYIIPVSQRLAAENGLYASVMIAQAIHESDWGTSGLTTLSHNLFGIKGAFDGNSVEMPTNEVINGELITITAGFRAYSSLDESARDYVHLLLNQRGENGKYYASAWMENTTSYKDATAHLQGRYATDPNYAARLDKYIVTYELYKYDSPDAGTPTSK</sequence>